<keyword evidence="10" id="KW-0393">Immunoglobulin domain</keyword>
<keyword evidence="6 12" id="KW-0472">Membrane</keyword>
<evidence type="ECO:0000259" key="14">
    <source>
        <dbReference type="PROSITE" id="PS50835"/>
    </source>
</evidence>
<keyword evidence="7" id="KW-1015">Disulfide bond</keyword>
<evidence type="ECO:0000256" key="1">
    <source>
        <dbReference type="ARBA" id="ARBA00004479"/>
    </source>
</evidence>
<protein>
    <submittedName>
        <fullName evidence="17">Ciliary neurotrophic factor receptor subunit alpha-like</fullName>
    </submittedName>
</protein>
<dbReference type="InterPro" id="IPR036179">
    <property type="entry name" value="Ig-like_dom_sf"/>
</dbReference>
<dbReference type="PROSITE" id="PS50853">
    <property type="entry name" value="FN3"/>
    <property type="match status" value="1"/>
</dbReference>
<dbReference type="CDD" id="cd00063">
    <property type="entry name" value="FN3"/>
    <property type="match status" value="1"/>
</dbReference>
<feature type="region of interest" description="Disordered" evidence="11">
    <location>
        <begin position="72"/>
        <end position="93"/>
    </location>
</feature>
<dbReference type="SUPFAM" id="SSF49265">
    <property type="entry name" value="Fibronectin type III"/>
    <property type="match status" value="2"/>
</dbReference>
<feature type="domain" description="Fibronectin type-III" evidence="15">
    <location>
        <begin position="233"/>
        <end position="330"/>
    </location>
</feature>
<dbReference type="KEGG" id="pmrn:116953544"/>
<evidence type="ECO:0000256" key="6">
    <source>
        <dbReference type="ARBA" id="ARBA00023136"/>
    </source>
</evidence>
<dbReference type="RefSeq" id="XP_032829729.1">
    <property type="nucleotide sequence ID" value="XM_032973838.1"/>
</dbReference>
<evidence type="ECO:0000256" key="13">
    <source>
        <dbReference type="SAM" id="SignalP"/>
    </source>
</evidence>
<dbReference type="InterPro" id="IPR003599">
    <property type="entry name" value="Ig_sub"/>
</dbReference>
<evidence type="ECO:0000256" key="11">
    <source>
        <dbReference type="SAM" id="MobiDB-lite"/>
    </source>
</evidence>
<evidence type="ECO:0000256" key="4">
    <source>
        <dbReference type="ARBA" id="ARBA00022729"/>
    </source>
</evidence>
<evidence type="ECO:0000256" key="3">
    <source>
        <dbReference type="ARBA" id="ARBA00022692"/>
    </source>
</evidence>
<dbReference type="PROSITE" id="PS50835">
    <property type="entry name" value="IG_LIKE"/>
    <property type="match status" value="1"/>
</dbReference>
<reference evidence="17" key="1">
    <citation type="submission" date="2025-08" db="UniProtKB">
        <authorList>
            <consortium name="RefSeq"/>
        </authorList>
    </citation>
    <scope>IDENTIFICATION</scope>
    <source>
        <tissue evidence="17">Sperm</tissue>
    </source>
</reference>
<dbReference type="SMART" id="SM00409">
    <property type="entry name" value="IG"/>
    <property type="match status" value="1"/>
</dbReference>
<feature type="compositionally biased region" description="Gly residues" evidence="11">
    <location>
        <begin position="77"/>
        <end position="86"/>
    </location>
</feature>
<feature type="signal peptide" evidence="13">
    <location>
        <begin position="1"/>
        <end position="24"/>
    </location>
</feature>
<organism evidence="16 17">
    <name type="scientific">Petromyzon marinus</name>
    <name type="common">Sea lamprey</name>
    <dbReference type="NCBI Taxonomy" id="7757"/>
    <lineage>
        <taxon>Eukaryota</taxon>
        <taxon>Metazoa</taxon>
        <taxon>Chordata</taxon>
        <taxon>Craniata</taxon>
        <taxon>Vertebrata</taxon>
        <taxon>Cyclostomata</taxon>
        <taxon>Hyperoartia</taxon>
        <taxon>Petromyzontiformes</taxon>
        <taxon>Petromyzontidae</taxon>
        <taxon>Petromyzon</taxon>
    </lineage>
</organism>
<dbReference type="PANTHER" id="PTHR23037:SF35">
    <property type="entry name" value="FIBRONECTIN TYPE-III DOMAIN-CONTAINING PROTEIN"/>
    <property type="match status" value="1"/>
</dbReference>
<dbReference type="InterPro" id="IPR007110">
    <property type="entry name" value="Ig-like_dom"/>
</dbReference>
<evidence type="ECO:0000256" key="8">
    <source>
        <dbReference type="ARBA" id="ARBA00023170"/>
    </source>
</evidence>
<keyword evidence="16" id="KW-1185">Reference proteome</keyword>
<feature type="chain" id="PRO_5042585925" evidence="13">
    <location>
        <begin position="25"/>
        <end position="422"/>
    </location>
</feature>
<evidence type="ECO:0000256" key="10">
    <source>
        <dbReference type="ARBA" id="ARBA00023319"/>
    </source>
</evidence>
<gene>
    <name evidence="17" type="primary">LOC116953544</name>
</gene>
<proteinExistence type="inferred from homology"/>
<dbReference type="InterPro" id="IPR003961">
    <property type="entry name" value="FN3_dom"/>
</dbReference>
<evidence type="ECO:0000313" key="17">
    <source>
        <dbReference type="RefSeq" id="XP_032829729.1"/>
    </source>
</evidence>
<dbReference type="PANTHER" id="PTHR23037">
    <property type="entry name" value="CYTOKINE RECEPTOR"/>
    <property type="match status" value="1"/>
</dbReference>
<dbReference type="InterPro" id="IPR003598">
    <property type="entry name" value="Ig_sub2"/>
</dbReference>
<dbReference type="AlphaFoldDB" id="A0AAJ7XCK0"/>
<dbReference type="GO" id="GO:0004896">
    <property type="term" value="F:cytokine receptor activity"/>
    <property type="evidence" value="ECO:0007669"/>
    <property type="project" value="InterPro"/>
</dbReference>
<keyword evidence="3 12" id="KW-0812">Transmembrane</keyword>
<dbReference type="Pfam" id="PF00041">
    <property type="entry name" value="fn3"/>
    <property type="match status" value="1"/>
</dbReference>
<evidence type="ECO:0000256" key="5">
    <source>
        <dbReference type="ARBA" id="ARBA00022989"/>
    </source>
</evidence>
<dbReference type="SMART" id="SM00060">
    <property type="entry name" value="FN3"/>
    <property type="match status" value="2"/>
</dbReference>
<dbReference type="Gene3D" id="2.60.40.10">
    <property type="entry name" value="Immunoglobulins"/>
    <property type="match status" value="3"/>
</dbReference>
<dbReference type="CDD" id="cd00096">
    <property type="entry name" value="Ig"/>
    <property type="match status" value="1"/>
</dbReference>
<name>A0AAJ7XCK0_PETMA</name>
<evidence type="ECO:0000256" key="2">
    <source>
        <dbReference type="ARBA" id="ARBA00010890"/>
    </source>
</evidence>
<keyword evidence="4 13" id="KW-0732">Signal</keyword>
<keyword evidence="5 12" id="KW-1133">Transmembrane helix</keyword>
<dbReference type="InterPro" id="IPR003530">
    <property type="entry name" value="Hematopoietin_rcpt_L_F3_CS"/>
</dbReference>
<keyword evidence="9" id="KW-0325">Glycoprotein</keyword>
<dbReference type="GO" id="GO:0009897">
    <property type="term" value="C:external side of plasma membrane"/>
    <property type="evidence" value="ECO:0007669"/>
    <property type="project" value="TreeGrafter"/>
</dbReference>
<evidence type="ECO:0000256" key="9">
    <source>
        <dbReference type="ARBA" id="ARBA00023180"/>
    </source>
</evidence>
<comment type="similarity">
    <text evidence="2">Belongs to the type I cytokine receptor family. Type 3 subfamily.</text>
</comment>
<evidence type="ECO:0000259" key="15">
    <source>
        <dbReference type="PROSITE" id="PS50853"/>
    </source>
</evidence>
<dbReference type="SUPFAM" id="SSF48726">
    <property type="entry name" value="Immunoglobulin"/>
    <property type="match status" value="1"/>
</dbReference>
<dbReference type="Proteomes" id="UP001318040">
    <property type="component" value="Chromosome 52"/>
</dbReference>
<accession>A0AAJ7XCK0</accession>
<comment type="subcellular location">
    <subcellularLocation>
        <location evidence="1">Membrane</location>
        <topology evidence="1">Single-pass type I membrane protein</topology>
    </subcellularLocation>
</comment>
<evidence type="ECO:0000313" key="16">
    <source>
        <dbReference type="Proteomes" id="UP001318040"/>
    </source>
</evidence>
<feature type="domain" description="Ig-like" evidence="14">
    <location>
        <begin position="31"/>
        <end position="121"/>
    </location>
</feature>
<dbReference type="SMART" id="SM00408">
    <property type="entry name" value="IGc2"/>
    <property type="match status" value="1"/>
</dbReference>
<evidence type="ECO:0000256" key="12">
    <source>
        <dbReference type="SAM" id="Phobius"/>
    </source>
</evidence>
<dbReference type="InterPro" id="IPR013783">
    <property type="entry name" value="Ig-like_fold"/>
</dbReference>
<feature type="transmembrane region" description="Helical" evidence="12">
    <location>
        <begin position="364"/>
        <end position="384"/>
    </location>
</feature>
<sequence length="422" mass="46268">MERAEKTLALVMTALMMSQASVNADLLSTTTTTTTTTPVLHVALGKSVSFPCTVRELRGARLSWRHLGDPGALPEGGVAGPGGPGDPGDPWDSGHLVIPSVGPSDGGRYECVESPSGKVLSAVRIVTGEPPAAPTDLRCRARNLAAWEFSCSWKLGDGKNPLENITATYSHDFLEQGRDLECKVAEGLSCTAHQIVMFTTSPFRVTVRARNAFGESSAAIISFELDDIVQPDPPQSVRGYHNPTAPSEVIITWESPATWSEANIFILHYRLRHRSLHQRHLKEVQVPYDSKEYLITDAHPGTEHVVQMSARYDVRGQWSEWSQEARVAPWMQTTSDRPGERTTADVYEEYSDEPTAAVEVMANYAIYSVAGLTGALVLVCLVVLGSRRLMLRKDDILASDNTESSLGNDFRDSFDPCQRLRV</sequence>
<dbReference type="InterPro" id="IPR036116">
    <property type="entry name" value="FN3_sf"/>
</dbReference>
<keyword evidence="8" id="KW-0675">Receptor</keyword>
<evidence type="ECO:0000256" key="7">
    <source>
        <dbReference type="ARBA" id="ARBA00023157"/>
    </source>
</evidence>
<dbReference type="PROSITE" id="PS01354">
    <property type="entry name" value="HEMATOPO_REC_L_F3"/>
    <property type="match status" value="1"/>
</dbReference>